<gene>
    <name evidence="6" type="ORF">GBAR_LOCUS22131</name>
</gene>
<evidence type="ECO:0000256" key="1">
    <source>
        <dbReference type="ARBA" id="ARBA00022737"/>
    </source>
</evidence>
<dbReference type="PROSITE" id="PS50853">
    <property type="entry name" value="FN3"/>
    <property type="match status" value="2"/>
</dbReference>
<keyword evidence="7" id="KW-1185">Reference proteome</keyword>
<dbReference type="GO" id="GO:0098609">
    <property type="term" value="P:cell-cell adhesion"/>
    <property type="evidence" value="ECO:0007669"/>
    <property type="project" value="TreeGrafter"/>
</dbReference>
<feature type="domain" description="Ig-like" evidence="4">
    <location>
        <begin position="460"/>
        <end position="553"/>
    </location>
</feature>
<dbReference type="Pfam" id="PF00041">
    <property type="entry name" value="fn3"/>
    <property type="match status" value="1"/>
</dbReference>
<feature type="domain" description="Fibronectin type-III" evidence="5">
    <location>
        <begin position="262"/>
        <end position="364"/>
    </location>
</feature>
<feature type="domain" description="Ig-like" evidence="4">
    <location>
        <begin position="355"/>
        <end position="443"/>
    </location>
</feature>
<evidence type="ECO:0000313" key="7">
    <source>
        <dbReference type="Proteomes" id="UP001174909"/>
    </source>
</evidence>
<dbReference type="InterPro" id="IPR013783">
    <property type="entry name" value="Ig-like_fold"/>
</dbReference>
<dbReference type="GO" id="GO:0016020">
    <property type="term" value="C:membrane"/>
    <property type="evidence" value="ECO:0007669"/>
    <property type="project" value="UniProtKB-SubCell"/>
</dbReference>
<dbReference type="InterPro" id="IPR003599">
    <property type="entry name" value="Ig_sub"/>
</dbReference>
<dbReference type="CDD" id="cd00063">
    <property type="entry name" value="FN3"/>
    <property type="match status" value="2"/>
</dbReference>
<feature type="domain" description="Ig-like" evidence="4">
    <location>
        <begin position="174"/>
        <end position="246"/>
    </location>
</feature>
<evidence type="ECO:0000256" key="3">
    <source>
        <dbReference type="SAM" id="SignalP"/>
    </source>
</evidence>
<dbReference type="PANTHER" id="PTHR44170:SF6">
    <property type="entry name" value="CONTACTIN"/>
    <property type="match status" value="1"/>
</dbReference>
<dbReference type="InterPro" id="IPR007110">
    <property type="entry name" value="Ig-like_dom"/>
</dbReference>
<protein>
    <submittedName>
        <fullName evidence="6">Uncharacterized protein</fullName>
    </submittedName>
</protein>
<evidence type="ECO:0000313" key="6">
    <source>
        <dbReference type="EMBL" id="CAI8039712.1"/>
    </source>
</evidence>
<dbReference type="PANTHER" id="PTHR44170">
    <property type="entry name" value="PROTEIN SIDEKICK"/>
    <property type="match status" value="1"/>
</dbReference>
<feature type="chain" id="PRO_5041295956" evidence="3">
    <location>
        <begin position="24"/>
        <end position="877"/>
    </location>
</feature>
<feature type="signal peptide" evidence="3">
    <location>
        <begin position="1"/>
        <end position="23"/>
    </location>
</feature>
<organism evidence="6 7">
    <name type="scientific">Geodia barretti</name>
    <name type="common">Barrett's horny sponge</name>
    <dbReference type="NCBI Taxonomy" id="519541"/>
    <lineage>
        <taxon>Eukaryota</taxon>
        <taxon>Metazoa</taxon>
        <taxon>Porifera</taxon>
        <taxon>Demospongiae</taxon>
        <taxon>Heteroscleromorpha</taxon>
        <taxon>Tetractinellida</taxon>
        <taxon>Astrophorina</taxon>
        <taxon>Geodiidae</taxon>
        <taxon>Geodia</taxon>
    </lineage>
</organism>
<dbReference type="InterPro" id="IPR036116">
    <property type="entry name" value="FN3_sf"/>
</dbReference>
<dbReference type="PROSITE" id="PS50835">
    <property type="entry name" value="IG_LIKE"/>
    <property type="match status" value="4"/>
</dbReference>
<sequence>MHHHSSRTAAFVAVAFLASLVHCQTYPRLEHWSQDDVTRVLQNNSFIDRSFIDENGDDGVLRCVTDNPACCSGNWFDSSGEIIPPRDINANLSFYTTERLVDGRSVHSLKYRSGGSTLVGVFRCDIPNLFGDVESLFVYIGSNTIGEGTLRTIQISYAKHPLYQEDYQVPNFILSCVSEGGPVSRVQWWRDRVPVQEDGNHVVSQIILDTSQNAVYDSRLTVWGREGGEYRCRVSSNIPDYYPRLTYLSHNSSYITIDVAERPRNLEHVRASPTSFIVYWVPPRSTPLAYVIFYNLTADVYSVTVNASRTSTTQSYELGGLSEGMNYSISMVALSRHLPSPVVGSPIMSVADFTPSVTVTTSPGDPVAGTSYVLTCTVTIIPGISLVPVIEWSGYGIGMQWVTTGRTVSGDDSHTRQVTFRPLVLAHGGAYTCTARFTLNEVTSRDGVDQTLLSVIIPPPSMSVRIARNTIPYVGNNVTLECLVQLDSAVSDSEVEMEVRWVKVGRRTAIPSLEAAIPPDRMRSTIFLTNLLERDSGSYQCETTLTPLDARVNSSPLNTPKVYNLTAIVPSLIIETSPSVVRILDVSPHNQFTLSCTVWAEAYGEKIPLPLTIEWIKRVESGSNVRFSPVASAEGPHLSPNPADGYHSILRGSETSSVGSTSYRCRASFVRDAGGATELETSNSLVAVVGPTSPVVPVSVRTTASDNSSLTIQWEITSVSYTPETYHVEYGTDSIELGFHISEQESGPDIRIVDQVYSQDLIGLQPLATYYYRVVASNTAGTTASIVRAARTMDLLRIEGSGDPRVGERYSLECVVSAQSGSGDYTSLTWTDSRGEVWHLTPVALSPVWSWCLSLSTSQTSATTPALSLFLLVTQDN</sequence>
<dbReference type="Gene3D" id="2.60.40.10">
    <property type="entry name" value="Immunoglobulins"/>
    <property type="match status" value="5"/>
</dbReference>
<dbReference type="Proteomes" id="UP001174909">
    <property type="component" value="Unassembled WGS sequence"/>
</dbReference>
<feature type="domain" description="Ig-like" evidence="4">
    <location>
        <begin position="578"/>
        <end position="682"/>
    </location>
</feature>
<evidence type="ECO:0000259" key="4">
    <source>
        <dbReference type="PROSITE" id="PS50835"/>
    </source>
</evidence>
<keyword evidence="3" id="KW-0732">Signal</keyword>
<comment type="caution">
    <text evidence="6">The sequence shown here is derived from an EMBL/GenBank/DDBJ whole genome shotgun (WGS) entry which is preliminary data.</text>
</comment>
<dbReference type="AlphaFoldDB" id="A0AA35T2C5"/>
<dbReference type="SMART" id="SM00409">
    <property type="entry name" value="IG"/>
    <property type="match status" value="3"/>
</dbReference>
<dbReference type="EMBL" id="CASHTH010003058">
    <property type="protein sequence ID" value="CAI8039712.1"/>
    <property type="molecule type" value="Genomic_DNA"/>
</dbReference>
<name>A0AA35T2C5_GEOBA</name>
<feature type="domain" description="Fibronectin type-III" evidence="5">
    <location>
        <begin position="696"/>
        <end position="795"/>
    </location>
</feature>
<evidence type="ECO:0000256" key="2">
    <source>
        <dbReference type="ARBA" id="ARBA00023157"/>
    </source>
</evidence>
<dbReference type="InterPro" id="IPR036179">
    <property type="entry name" value="Ig-like_dom_sf"/>
</dbReference>
<proteinExistence type="predicted"/>
<evidence type="ECO:0000259" key="5">
    <source>
        <dbReference type="PROSITE" id="PS50853"/>
    </source>
</evidence>
<dbReference type="SUPFAM" id="SSF49265">
    <property type="entry name" value="Fibronectin type III"/>
    <property type="match status" value="1"/>
</dbReference>
<dbReference type="InterPro" id="IPR003961">
    <property type="entry name" value="FN3_dom"/>
</dbReference>
<keyword evidence="1" id="KW-0677">Repeat</keyword>
<accession>A0AA35T2C5</accession>
<dbReference type="SMART" id="SM00060">
    <property type="entry name" value="FN3"/>
    <property type="match status" value="2"/>
</dbReference>
<reference evidence="6" key="1">
    <citation type="submission" date="2023-03" db="EMBL/GenBank/DDBJ databases">
        <authorList>
            <person name="Steffen K."/>
            <person name="Cardenas P."/>
        </authorList>
    </citation>
    <scope>NUCLEOTIDE SEQUENCE</scope>
</reference>
<keyword evidence="2" id="KW-1015">Disulfide bond</keyword>
<dbReference type="SUPFAM" id="SSF48726">
    <property type="entry name" value="Immunoglobulin"/>
    <property type="match status" value="3"/>
</dbReference>